<dbReference type="PROSITE" id="PS51257">
    <property type="entry name" value="PROKAR_LIPOPROTEIN"/>
    <property type="match status" value="1"/>
</dbReference>
<dbReference type="GO" id="GO:0009279">
    <property type="term" value="C:cell outer membrane"/>
    <property type="evidence" value="ECO:0007669"/>
    <property type="project" value="UniProtKB-SubCell"/>
</dbReference>
<gene>
    <name evidence="8" type="ORF">Mucpa_1770</name>
</gene>
<dbReference type="Pfam" id="PF07980">
    <property type="entry name" value="SusD_RagB"/>
    <property type="match status" value="1"/>
</dbReference>
<feature type="domain" description="SusD-like N-terminal" evidence="7">
    <location>
        <begin position="38"/>
        <end position="222"/>
    </location>
</feature>
<dbReference type="InterPro" id="IPR011990">
    <property type="entry name" value="TPR-like_helical_dom_sf"/>
</dbReference>
<evidence type="ECO:0000256" key="1">
    <source>
        <dbReference type="ARBA" id="ARBA00004442"/>
    </source>
</evidence>
<keyword evidence="5" id="KW-0998">Cell outer membrane</keyword>
<dbReference type="SUPFAM" id="SSF48452">
    <property type="entry name" value="TPR-like"/>
    <property type="match status" value="1"/>
</dbReference>
<dbReference type="eggNOG" id="COG0702">
    <property type="taxonomic scope" value="Bacteria"/>
</dbReference>
<dbReference type="Gene3D" id="1.25.40.390">
    <property type="match status" value="1"/>
</dbReference>
<evidence type="ECO:0000259" key="6">
    <source>
        <dbReference type="Pfam" id="PF07980"/>
    </source>
</evidence>
<dbReference type="OrthoDB" id="993981at2"/>
<dbReference type="Proteomes" id="UP000002774">
    <property type="component" value="Chromosome"/>
</dbReference>
<evidence type="ECO:0000256" key="2">
    <source>
        <dbReference type="ARBA" id="ARBA00006275"/>
    </source>
</evidence>
<dbReference type="STRING" id="714943.Mucpa_1770"/>
<name>H1Y8K6_9SPHI</name>
<protein>
    <submittedName>
        <fullName evidence="8">RagB/SusD domain-containing protein</fullName>
    </submittedName>
</protein>
<evidence type="ECO:0000259" key="7">
    <source>
        <dbReference type="Pfam" id="PF14322"/>
    </source>
</evidence>
<comment type="subcellular location">
    <subcellularLocation>
        <location evidence="1">Cell outer membrane</location>
    </subcellularLocation>
</comment>
<dbReference type="Pfam" id="PF14322">
    <property type="entry name" value="SusD-like_3"/>
    <property type="match status" value="1"/>
</dbReference>
<evidence type="ECO:0000313" key="8">
    <source>
        <dbReference type="EMBL" id="EHQ25924.1"/>
    </source>
</evidence>
<keyword evidence="3" id="KW-0732">Signal</keyword>
<dbReference type="HOGENOM" id="CLU_015553_1_3_10"/>
<feature type="domain" description="RagB/SusD" evidence="6">
    <location>
        <begin position="345"/>
        <end position="468"/>
    </location>
</feature>
<organism evidence="8 9">
    <name type="scientific">Mucilaginibacter paludis DSM 18603</name>
    <dbReference type="NCBI Taxonomy" id="714943"/>
    <lineage>
        <taxon>Bacteria</taxon>
        <taxon>Pseudomonadati</taxon>
        <taxon>Bacteroidota</taxon>
        <taxon>Sphingobacteriia</taxon>
        <taxon>Sphingobacteriales</taxon>
        <taxon>Sphingobacteriaceae</taxon>
        <taxon>Mucilaginibacter</taxon>
    </lineage>
</organism>
<dbReference type="InterPro" id="IPR012944">
    <property type="entry name" value="SusD_RagB_dom"/>
</dbReference>
<dbReference type="InterPro" id="IPR033985">
    <property type="entry name" value="SusD-like_N"/>
</dbReference>
<dbReference type="CDD" id="cd08977">
    <property type="entry name" value="SusD"/>
    <property type="match status" value="1"/>
</dbReference>
<evidence type="ECO:0000256" key="4">
    <source>
        <dbReference type="ARBA" id="ARBA00023136"/>
    </source>
</evidence>
<dbReference type="EMBL" id="CM001403">
    <property type="protein sequence ID" value="EHQ25924.1"/>
    <property type="molecule type" value="Genomic_DNA"/>
</dbReference>
<sequence>MKKKFIIIIALICVSAASCKKELYQNPSTSKDISKFLTNQTEMEEYVNAVYGNLQSTGLYGLYLPAFAEIPSDNTYDQVPSNDNGNYGQLDQFAIIPSNDIVETTWRDSYQAIQKANVVLNRIDAIAYSTAALKQSRKGEMLFIRALMYFNIVRLYGDVPLVTTETTDPNQAFGQGRLATAKIYDQIKTDLTAAIGFLPDAPSQPGRVIKTAAEALLGKVYLTLKDYTNAETQLLTVVNSGRHALLPKVQDVFAVSNENNKEIIFSVQFTSGVNGNSEGSAMYQQFSPSATVSGAKGHNLPTLSLYNLYAVGDLRKGVYVTLAPTGAPFDNKLSAPPSTVITDGPSDYVVLRYADVILMLAEVENELGNSTSSAGYLNMIRNRAGLANTAATGTVDLRDAISLERRLELIGEGSRWFDLLRTGTAVGIMNQWFKDNNILISIDQHNLLMPVPQSQVNTDPAIKQNPGY</sequence>
<keyword evidence="4" id="KW-0472">Membrane</keyword>
<evidence type="ECO:0000313" key="9">
    <source>
        <dbReference type="Proteomes" id="UP000002774"/>
    </source>
</evidence>
<dbReference type="RefSeq" id="WP_008505813.1">
    <property type="nucleotide sequence ID" value="NZ_CM001403.1"/>
</dbReference>
<dbReference type="AlphaFoldDB" id="H1Y8K6"/>
<evidence type="ECO:0000256" key="5">
    <source>
        <dbReference type="ARBA" id="ARBA00023237"/>
    </source>
</evidence>
<evidence type="ECO:0000256" key="3">
    <source>
        <dbReference type="ARBA" id="ARBA00022729"/>
    </source>
</evidence>
<proteinExistence type="inferred from homology"/>
<accession>H1Y8K6</accession>
<keyword evidence="9" id="KW-1185">Reference proteome</keyword>
<comment type="similarity">
    <text evidence="2">Belongs to the SusD family.</text>
</comment>
<reference evidence="8" key="1">
    <citation type="submission" date="2011-09" db="EMBL/GenBank/DDBJ databases">
        <title>The permanent draft genome of Mucilaginibacter paludis DSM 18603.</title>
        <authorList>
            <consortium name="US DOE Joint Genome Institute (JGI-PGF)"/>
            <person name="Lucas S."/>
            <person name="Han J."/>
            <person name="Lapidus A."/>
            <person name="Bruce D."/>
            <person name="Goodwin L."/>
            <person name="Pitluck S."/>
            <person name="Peters L."/>
            <person name="Kyrpides N."/>
            <person name="Mavromatis K."/>
            <person name="Ivanova N."/>
            <person name="Mikhailova N."/>
            <person name="Held B."/>
            <person name="Detter J.C."/>
            <person name="Tapia R."/>
            <person name="Han C."/>
            <person name="Land M."/>
            <person name="Hauser L."/>
            <person name="Markowitz V."/>
            <person name="Cheng J.-F."/>
            <person name="Hugenholtz P."/>
            <person name="Woyke T."/>
            <person name="Wu D."/>
            <person name="Tindall B."/>
            <person name="Brambilla E."/>
            <person name="Klenk H.-P."/>
            <person name="Eisen J.A."/>
        </authorList>
    </citation>
    <scope>NUCLEOTIDE SEQUENCE [LARGE SCALE GENOMIC DNA]</scope>
    <source>
        <strain evidence="8">DSM 18603</strain>
    </source>
</reference>